<dbReference type="PANTHER" id="PTHR43078:SF6">
    <property type="entry name" value="UDP-GLUCURONIC ACID DECARBOXYLASE 1"/>
    <property type="match status" value="1"/>
</dbReference>
<sequence>MAAKPIAQDDLDHILAATRPLWEQMRGERIFITGGTGFFGCWLLESFCHANRSLDLKACATVLTRSPEVFRAKLPHVTDDSAITLHEGDVRDFEFPEGEFRFLIHAATEASAKQANEAPLEMLSTILAGTQRTLEFAASHGTRKLLLTSSGAVYGKQPSNLTHVPESYTGAPNSLDPASVYAEGKRASELMCALHAKATGMECKIARCFAFCGPHLPLNAHFAIGNFIRDVLAGRTIQMGGDGTPRRSYLYASDLMIWLWTILLEAPSLVPFNVGSDEALSILELAHAVIRALNSNVAVQVAKEAMGGGAVARYVPQVDRAAELGLRQTVGLEEAIRRTAAWYGPDKESG</sequence>
<evidence type="ECO:0000256" key="1">
    <source>
        <dbReference type="ARBA" id="ARBA00001911"/>
    </source>
</evidence>
<dbReference type="GO" id="GO:0005737">
    <property type="term" value="C:cytoplasm"/>
    <property type="evidence" value="ECO:0007669"/>
    <property type="project" value="TreeGrafter"/>
</dbReference>
<evidence type="ECO:0000256" key="4">
    <source>
        <dbReference type="ARBA" id="ARBA00023239"/>
    </source>
</evidence>
<dbReference type="eggNOG" id="COG0451">
    <property type="taxonomic scope" value="Bacteria"/>
</dbReference>
<dbReference type="Pfam" id="PF01370">
    <property type="entry name" value="Epimerase"/>
    <property type="match status" value="1"/>
</dbReference>
<evidence type="ECO:0000256" key="3">
    <source>
        <dbReference type="ARBA" id="ARBA00023027"/>
    </source>
</evidence>
<reference evidence="7" key="1">
    <citation type="submission" date="2011-01" db="EMBL/GenBank/DDBJ databases">
        <title>Complete sequence of chromosome of Acidobacterium sp. MP5ACTX9.</title>
        <authorList>
            <consortium name="US DOE Joint Genome Institute"/>
            <person name="Lucas S."/>
            <person name="Copeland A."/>
            <person name="Lapidus A."/>
            <person name="Cheng J.-F."/>
            <person name="Goodwin L."/>
            <person name="Pitluck S."/>
            <person name="Teshima H."/>
            <person name="Detter J.C."/>
            <person name="Han C."/>
            <person name="Tapia R."/>
            <person name="Land M."/>
            <person name="Hauser L."/>
            <person name="Kyrpides N."/>
            <person name="Ivanova N."/>
            <person name="Ovchinnikova G."/>
            <person name="Pagani I."/>
            <person name="Rawat S.R."/>
            <person name="Mannisto M."/>
            <person name="Haggblom M.M."/>
            <person name="Woyke T."/>
        </authorList>
    </citation>
    <scope>NUCLEOTIDE SEQUENCE [LARGE SCALE GENOMIC DNA]</scope>
    <source>
        <strain evidence="7">MP5ACTX9</strain>
    </source>
</reference>
<dbReference type="Proteomes" id="UP000000343">
    <property type="component" value="Chromosome"/>
</dbReference>
<dbReference type="HOGENOM" id="CLU_007383_4_0_0"/>
<dbReference type="SUPFAM" id="SSF51735">
    <property type="entry name" value="NAD(P)-binding Rossmann-fold domains"/>
    <property type="match status" value="1"/>
</dbReference>
<dbReference type="PANTHER" id="PTHR43078">
    <property type="entry name" value="UDP-GLUCURONIC ACID DECARBOXYLASE-RELATED"/>
    <property type="match status" value="1"/>
</dbReference>
<comment type="cofactor">
    <cofactor evidence="1">
        <name>NAD(+)</name>
        <dbReference type="ChEBI" id="CHEBI:57540"/>
    </cofactor>
</comment>
<dbReference type="InterPro" id="IPR001509">
    <property type="entry name" value="Epimerase_deHydtase"/>
</dbReference>
<accession>E8WV89</accession>
<evidence type="ECO:0000313" key="6">
    <source>
        <dbReference type="EMBL" id="ADW67264.1"/>
    </source>
</evidence>
<dbReference type="Gene3D" id="3.40.50.720">
    <property type="entry name" value="NAD(P)-binding Rossmann-like Domain"/>
    <property type="match status" value="1"/>
</dbReference>
<keyword evidence="4" id="KW-0456">Lyase</keyword>
<keyword evidence="2" id="KW-0210">Decarboxylase</keyword>
<dbReference type="KEGG" id="acm:AciX9_0190"/>
<protein>
    <submittedName>
        <fullName evidence="6">NAD-dependent epimerase/dehydratase</fullName>
    </submittedName>
</protein>
<dbReference type="InterPro" id="IPR036291">
    <property type="entry name" value="NAD(P)-bd_dom_sf"/>
</dbReference>
<dbReference type="PaxDb" id="1198114-AciX9_0190"/>
<keyword evidence="7" id="KW-1185">Reference proteome</keyword>
<dbReference type="EMBL" id="CP002480">
    <property type="protein sequence ID" value="ADW67264.1"/>
    <property type="molecule type" value="Genomic_DNA"/>
</dbReference>
<dbReference type="GO" id="GO:0042732">
    <property type="term" value="P:D-xylose metabolic process"/>
    <property type="evidence" value="ECO:0007669"/>
    <property type="project" value="InterPro"/>
</dbReference>
<dbReference type="STRING" id="1198114.AciX9_0190"/>
<evidence type="ECO:0000313" key="7">
    <source>
        <dbReference type="Proteomes" id="UP000000343"/>
    </source>
</evidence>
<dbReference type="GO" id="GO:0070403">
    <property type="term" value="F:NAD+ binding"/>
    <property type="evidence" value="ECO:0007669"/>
    <property type="project" value="InterPro"/>
</dbReference>
<name>E8WV89_GRATM</name>
<evidence type="ECO:0000259" key="5">
    <source>
        <dbReference type="Pfam" id="PF01370"/>
    </source>
</evidence>
<keyword evidence="3" id="KW-0520">NAD</keyword>
<dbReference type="GO" id="GO:0048040">
    <property type="term" value="F:UDP-glucuronate decarboxylase activity"/>
    <property type="evidence" value="ECO:0007669"/>
    <property type="project" value="TreeGrafter"/>
</dbReference>
<dbReference type="RefSeq" id="WP_013578592.1">
    <property type="nucleotide sequence ID" value="NC_015064.1"/>
</dbReference>
<gene>
    <name evidence="6" type="ordered locus">AciX9_0190</name>
</gene>
<evidence type="ECO:0000256" key="2">
    <source>
        <dbReference type="ARBA" id="ARBA00022793"/>
    </source>
</evidence>
<dbReference type="InterPro" id="IPR044516">
    <property type="entry name" value="UXS-like"/>
</dbReference>
<dbReference type="Gene3D" id="3.90.25.10">
    <property type="entry name" value="UDP-galactose 4-epimerase, domain 1"/>
    <property type="match status" value="1"/>
</dbReference>
<dbReference type="OrthoDB" id="9811743at2"/>
<organism evidence="7">
    <name type="scientific">Granulicella tundricola (strain ATCC BAA-1859 / DSM 23138 / MP5ACTX9)</name>
    <dbReference type="NCBI Taxonomy" id="1198114"/>
    <lineage>
        <taxon>Bacteria</taxon>
        <taxon>Pseudomonadati</taxon>
        <taxon>Acidobacteriota</taxon>
        <taxon>Terriglobia</taxon>
        <taxon>Terriglobales</taxon>
        <taxon>Acidobacteriaceae</taxon>
        <taxon>Granulicella</taxon>
    </lineage>
</organism>
<feature type="domain" description="NAD-dependent epimerase/dehydratase" evidence="5">
    <location>
        <begin position="30"/>
        <end position="275"/>
    </location>
</feature>
<dbReference type="AlphaFoldDB" id="E8WV89"/>
<proteinExistence type="predicted"/>